<dbReference type="Pfam" id="PF00881">
    <property type="entry name" value="Nitroreductase"/>
    <property type="match status" value="1"/>
</dbReference>
<keyword evidence="3 7" id="KW-0288">FMN</keyword>
<keyword evidence="6 7" id="KW-0520">NAD</keyword>
<evidence type="ECO:0000256" key="6">
    <source>
        <dbReference type="ARBA" id="ARBA00023027"/>
    </source>
</evidence>
<evidence type="ECO:0000256" key="7">
    <source>
        <dbReference type="PIRNR" id="PIRNR000232"/>
    </source>
</evidence>
<dbReference type="Gene3D" id="3.40.109.10">
    <property type="entry name" value="NADH Oxidase"/>
    <property type="match status" value="1"/>
</dbReference>
<dbReference type="PANTHER" id="PTHR43821">
    <property type="entry name" value="NAD(P)H NITROREDUCTASE YDJA-RELATED"/>
    <property type="match status" value="1"/>
</dbReference>
<evidence type="ECO:0000256" key="4">
    <source>
        <dbReference type="ARBA" id="ARBA00022857"/>
    </source>
</evidence>
<accession>A0A387BRS8</accession>
<dbReference type="GO" id="GO:0016491">
    <property type="term" value="F:oxidoreductase activity"/>
    <property type="evidence" value="ECO:0007669"/>
    <property type="project" value="UniProtKB-UniRule"/>
</dbReference>
<feature type="binding site" description="in other chain" evidence="8">
    <location>
        <begin position="4"/>
        <end position="6"/>
    </location>
    <ligand>
        <name>FMN</name>
        <dbReference type="ChEBI" id="CHEBI:58210"/>
        <note>ligand shared between dimeric partners</note>
    </ligand>
</feature>
<evidence type="ECO:0000313" key="11">
    <source>
        <dbReference type="Proteomes" id="UP000275069"/>
    </source>
</evidence>
<keyword evidence="11" id="KW-1185">Reference proteome</keyword>
<comment type="cofactor">
    <cofactor evidence="8">
        <name>FMN</name>
        <dbReference type="ChEBI" id="CHEBI:58210"/>
    </cofactor>
    <text evidence="8">Binds 1 FMN per subunit.</text>
</comment>
<protein>
    <recommendedName>
        <fullName evidence="7">Putative NAD(P)H nitroreductase</fullName>
        <ecNumber evidence="7">1.-.-.-</ecNumber>
    </recommendedName>
</protein>
<keyword evidence="5 7" id="KW-0560">Oxidoreductase</keyword>
<evidence type="ECO:0000256" key="5">
    <source>
        <dbReference type="ARBA" id="ARBA00023002"/>
    </source>
</evidence>
<dbReference type="InterPro" id="IPR052530">
    <property type="entry name" value="NAD(P)H_nitroreductase"/>
</dbReference>
<comment type="similarity">
    <text evidence="1 7">Belongs to the nitroreductase family.</text>
</comment>
<dbReference type="InterPro" id="IPR026021">
    <property type="entry name" value="YdjA-like"/>
</dbReference>
<gene>
    <name evidence="10" type="ORF">D7I44_06245</name>
</gene>
<dbReference type="KEGG" id="gry:D7I44_06245"/>
<evidence type="ECO:0000256" key="8">
    <source>
        <dbReference type="PIRSR" id="PIRSR000232-1"/>
    </source>
</evidence>
<keyword evidence="4 7" id="KW-0521">NADP</keyword>
<dbReference type="AlphaFoldDB" id="A0A387BRS8"/>
<reference evidence="10 11" key="1">
    <citation type="submission" date="2018-09" db="EMBL/GenBank/DDBJ databases">
        <title>Genome sequencing of strain 2DFW10M-5.</title>
        <authorList>
            <person name="Heo J."/>
            <person name="Kim S.-J."/>
            <person name="Kwon S.-W."/>
        </authorList>
    </citation>
    <scope>NUCLEOTIDE SEQUENCE [LARGE SCALE GENOMIC DNA]</scope>
    <source>
        <strain evidence="10 11">2DFW10M-5</strain>
    </source>
</reference>
<name>A0A387BRS8_9MICO</name>
<dbReference type="InterPro" id="IPR000415">
    <property type="entry name" value="Nitroreductase-like"/>
</dbReference>
<dbReference type="OrthoDB" id="3268470at2"/>
<dbReference type="EMBL" id="CP032624">
    <property type="protein sequence ID" value="AYG05292.1"/>
    <property type="molecule type" value="Genomic_DNA"/>
</dbReference>
<evidence type="ECO:0000256" key="2">
    <source>
        <dbReference type="ARBA" id="ARBA00022630"/>
    </source>
</evidence>
<dbReference type="EC" id="1.-.-.-" evidence="7"/>
<feature type="domain" description="Nitroreductase" evidence="9">
    <location>
        <begin position="3"/>
        <end position="155"/>
    </location>
</feature>
<evidence type="ECO:0000256" key="3">
    <source>
        <dbReference type="ARBA" id="ARBA00022643"/>
    </source>
</evidence>
<dbReference type="PANTHER" id="PTHR43821:SF1">
    <property type="entry name" value="NAD(P)H NITROREDUCTASE YDJA-RELATED"/>
    <property type="match status" value="1"/>
</dbReference>
<dbReference type="InterPro" id="IPR029479">
    <property type="entry name" value="Nitroreductase"/>
</dbReference>
<proteinExistence type="inferred from homology"/>
<keyword evidence="2 7" id="KW-0285">Flavoprotein</keyword>
<feature type="binding site" evidence="8">
    <location>
        <position position="33"/>
    </location>
    <ligand>
        <name>FMN</name>
        <dbReference type="ChEBI" id="CHEBI:58210"/>
        <note>ligand shared between dimeric partners</note>
    </ligand>
</feature>
<evidence type="ECO:0000313" key="10">
    <source>
        <dbReference type="EMBL" id="AYG05292.1"/>
    </source>
</evidence>
<evidence type="ECO:0000259" key="9">
    <source>
        <dbReference type="Pfam" id="PF00881"/>
    </source>
</evidence>
<feature type="binding site" description="in other chain" evidence="8">
    <location>
        <begin position="125"/>
        <end position="127"/>
    </location>
    <ligand>
        <name>FMN</name>
        <dbReference type="ChEBI" id="CHEBI:58210"/>
        <note>ligand shared between dimeric partners</note>
    </ligand>
</feature>
<organism evidence="10 11">
    <name type="scientific">Gryllotalpicola protaetiae</name>
    <dbReference type="NCBI Taxonomy" id="2419771"/>
    <lineage>
        <taxon>Bacteria</taxon>
        <taxon>Bacillati</taxon>
        <taxon>Actinomycetota</taxon>
        <taxon>Actinomycetes</taxon>
        <taxon>Micrococcales</taxon>
        <taxon>Microbacteriaceae</taxon>
        <taxon>Gryllotalpicola</taxon>
    </lineage>
</organism>
<dbReference type="PIRSF" id="PIRSF000232">
    <property type="entry name" value="YdjA"/>
    <property type="match status" value="1"/>
</dbReference>
<dbReference type="SUPFAM" id="SSF55469">
    <property type="entry name" value="FMN-dependent nitroreductase-like"/>
    <property type="match status" value="1"/>
</dbReference>
<sequence length="184" mass="19806">MLARRSYSKVTAETPSTEEIERLLEAAATAADHAGLAPWRVIELRGAARERLGDALAAAATAAGADADAAASQRRKPLRAELLLAVVVSYRESRKAERWEQDAAAAGVAHLLTLLLDDAGWGAMWRTGPFTRTAPVAQLHGLTVDEALLGWIYVGGRPDGARRERHATVDLAQRHTQLRIAGED</sequence>
<evidence type="ECO:0000256" key="1">
    <source>
        <dbReference type="ARBA" id="ARBA00007118"/>
    </source>
</evidence>
<dbReference type="Proteomes" id="UP000275069">
    <property type="component" value="Chromosome"/>
</dbReference>